<dbReference type="FunFam" id="3.40.50.2020:FF:000008">
    <property type="entry name" value="Orotate phosphoribosyltransferase"/>
    <property type="match status" value="1"/>
</dbReference>
<dbReference type="OrthoDB" id="9779060at2"/>
<comment type="pathway">
    <text evidence="2 9">Pyrimidine metabolism; UMP biosynthesis via de novo pathway; UMP from orotate: step 1/2.</text>
</comment>
<dbReference type="CDD" id="cd06223">
    <property type="entry name" value="PRTases_typeI"/>
    <property type="match status" value="1"/>
</dbReference>
<dbReference type="GO" id="GO:0004588">
    <property type="term" value="F:orotate phosphoribosyltransferase activity"/>
    <property type="evidence" value="ECO:0007669"/>
    <property type="project" value="UniProtKB-UniRule"/>
</dbReference>
<evidence type="ECO:0000256" key="6">
    <source>
        <dbReference type="ARBA" id="ARBA00022676"/>
    </source>
</evidence>
<evidence type="ECO:0000256" key="5">
    <source>
        <dbReference type="ARBA" id="ARBA00011971"/>
    </source>
</evidence>
<feature type="binding site" evidence="9">
    <location>
        <position position="169"/>
    </location>
    <ligand>
        <name>orotate</name>
        <dbReference type="ChEBI" id="CHEBI:30839"/>
    </ligand>
</feature>
<dbReference type="Gene3D" id="3.40.50.2020">
    <property type="match status" value="1"/>
</dbReference>
<dbReference type="UniPathway" id="UPA00070">
    <property type="reaction ID" value="UER00119"/>
</dbReference>
<evidence type="ECO:0000259" key="10">
    <source>
        <dbReference type="Pfam" id="PF00156"/>
    </source>
</evidence>
<comment type="cofactor">
    <cofactor evidence="9">
        <name>Mg(2+)</name>
        <dbReference type="ChEBI" id="CHEBI:18420"/>
    </cofactor>
</comment>
<feature type="binding site" description="in other chain" evidence="9">
    <location>
        <position position="38"/>
    </location>
    <ligand>
        <name>5-phospho-alpha-D-ribose 1-diphosphate</name>
        <dbReference type="ChEBI" id="CHEBI:58017"/>
        <note>ligand shared between dimeric partners</note>
    </ligand>
</feature>
<comment type="catalytic activity">
    <reaction evidence="9">
        <text>orotidine 5'-phosphate + diphosphate = orotate + 5-phospho-alpha-D-ribose 1-diphosphate</text>
        <dbReference type="Rhea" id="RHEA:10380"/>
        <dbReference type="ChEBI" id="CHEBI:30839"/>
        <dbReference type="ChEBI" id="CHEBI:33019"/>
        <dbReference type="ChEBI" id="CHEBI:57538"/>
        <dbReference type="ChEBI" id="CHEBI:58017"/>
        <dbReference type="EC" id="2.4.2.10"/>
    </reaction>
</comment>
<keyword evidence="7 9" id="KW-0808">Transferase</keyword>
<dbReference type="GO" id="GO:0044205">
    <property type="term" value="P:'de novo' UMP biosynthetic process"/>
    <property type="evidence" value="ECO:0007669"/>
    <property type="project" value="UniProtKB-UniRule"/>
</dbReference>
<dbReference type="InterPro" id="IPR000836">
    <property type="entry name" value="PRTase_dom"/>
</dbReference>
<evidence type="ECO:0000256" key="2">
    <source>
        <dbReference type="ARBA" id="ARBA00004889"/>
    </source>
</evidence>
<keyword evidence="9" id="KW-0460">Magnesium</keyword>
<comment type="similarity">
    <text evidence="3 9">Belongs to the purine/pyrimidine phosphoribosyltransferase family. PyrE subfamily.</text>
</comment>
<feature type="binding site" evidence="9">
    <location>
        <position position="140"/>
    </location>
    <ligand>
        <name>orotate</name>
        <dbReference type="ChEBI" id="CHEBI:30839"/>
    </ligand>
</feature>
<dbReference type="NCBIfam" id="TIGR00336">
    <property type="entry name" value="pyrE"/>
    <property type="match status" value="1"/>
</dbReference>
<dbReference type="Proteomes" id="UP000321764">
    <property type="component" value="Unassembled WGS sequence"/>
</dbReference>
<evidence type="ECO:0000313" key="11">
    <source>
        <dbReference type="EMBL" id="TXR54577.1"/>
    </source>
</evidence>
<keyword evidence="8 9" id="KW-0665">Pyrimidine biosynthesis</keyword>
<dbReference type="GO" id="GO:0006207">
    <property type="term" value="P:'de novo' pyrimidine nucleobase biosynthetic process"/>
    <property type="evidence" value="ECO:0007669"/>
    <property type="project" value="TreeGrafter"/>
</dbReference>
<gene>
    <name evidence="9 11" type="primary">pyrE</name>
    <name evidence="11" type="ORF">FME95_08585</name>
</gene>
<reference evidence="11 12" key="1">
    <citation type="submission" date="2019-07" db="EMBL/GenBank/DDBJ databases">
        <title>Reinekea sp. strain SSH23 genome sequencing and assembly.</title>
        <authorList>
            <person name="Kim I."/>
        </authorList>
    </citation>
    <scope>NUCLEOTIDE SEQUENCE [LARGE SCALE GENOMIC DNA]</scope>
    <source>
        <strain evidence="11 12">SSH23</strain>
    </source>
</reference>
<feature type="binding site" description="in other chain" evidence="9">
    <location>
        <begin position="84"/>
        <end position="85"/>
    </location>
    <ligand>
        <name>5-phospho-alpha-D-ribose 1-diphosphate</name>
        <dbReference type="ChEBI" id="CHEBI:58017"/>
        <note>ligand shared between dimeric partners</note>
    </ligand>
</feature>
<evidence type="ECO:0000256" key="3">
    <source>
        <dbReference type="ARBA" id="ARBA00006340"/>
    </source>
</evidence>
<organism evidence="11 12">
    <name type="scientific">Reinekea thalattae</name>
    <dbReference type="NCBI Taxonomy" id="2593301"/>
    <lineage>
        <taxon>Bacteria</taxon>
        <taxon>Pseudomonadati</taxon>
        <taxon>Pseudomonadota</taxon>
        <taxon>Gammaproteobacteria</taxon>
        <taxon>Oceanospirillales</taxon>
        <taxon>Saccharospirillaceae</taxon>
        <taxon>Reinekea</taxon>
    </lineage>
</organism>
<dbReference type="SUPFAM" id="SSF53271">
    <property type="entry name" value="PRTase-like"/>
    <property type="match status" value="1"/>
</dbReference>
<evidence type="ECO:0000256" key="7">
    <source>
        <dbReference type="ARBA" id="ARBA00022679"/>
    </source>
</evidence>
<feature type="binding site" evidence="9">
    <location>
        <position position="115"/>
    </location>
    <ligand>
        <name>5-phospho-alpha-D-ribose 1-diphosphate</name>
        <dbReference type="ChEBI" id="CHEBI:58017"/>
        <note>ligand shared between dimeric partners</note>
    </ligand>
</feature>
<dbReference type="EC" id="2.4.2.10" evidence="5 9"/>
<comment type="caution">
    <text evidence="11">The sequence shown here is derived from an EMBL/GenBank/DDBJ whole genome shotgun (WGS) entry which is preliminary data.</text>
</comment>
<dbReference type="InterPro" id="IPR004467">
    <property type="entry name" value="Or_phspho_trans_dom"/>
</dbReference>
<dbReference type="PANTHER" id="PTHR46683:SF1">
    <property type="entry name" value="OROTATE PHOSPHORIBOSYLTRANSFERASE 1-RELATED"/>
    <property type="match status" value="1"/>
</dbReference>
<feature type="binding site" evidence="9">
    <location>
        <position position="111"/>
    </location>
    <ligand>
        <name>5-phospho-alpha-D-ribose 1-diphosphate</name>
        <dbReference type="ChEBI" id="CHEBI:58017"/>
        <note>ligand shared between dimeric partners</note>
    </ligand>
</feature>
<evidence type="ECO:0000256" key="9">
    <source>
        <dbReference type="HAMAP-Rule" id="MF_01208"/>
    </source>
</evidence>
<keyword evidence="6 9" id="KW-0328">Glycosyltransferase</keyword>
<comment type="subunit">
    <text evidence="4 9">Homodimer.</text>
</comment>
<accession>A0A5C8Z9Z0</accession>
<dbReference type="GO" id="GO:0046132">
    <property type="term" value="P:pyrimidine ribonucleoside biosynthetic process"/>
    <property type="evidence" value="ECO:0007669"/>
    <property type="project" value="TreeGrafter"/>
</dbReference>
<sequence>MDSTNTTLSTANLEPWQQDFIDYAIEKNVLQFGDFTLKSGRNSPYFFNAGRFDDGLSQKKLGQIYAKTLIDSGIEFDMIFGPAYKGITIATATTYALSDQYDRNVPYAYNRKEAKAHGEGGKLVGAQVKGNIVLVDDVVTAGTAIKETLALLEQHPEAKLVAAVVLIDRQEKLDGSTLSAMQALEKDYGIHMIAAIRFEQIMAYIEGSEQLRHHVERMAEYRKQYGVA</sequence>
<proteinExistence type="inferred from homology"/>
<keyword evidence="12" id="KW-1185">Reference proteome</keyword>
<name>A0A5C8Z9Z0_9GAMM</name>
<dbReference type="HAMAP" id="MF_01208">
    <property type="entry name" value="PyrE"/>
    <property type="match status" value="1"/>
</dbReference>
<comment type="function">
    <text evidence="1 9">Catalyzes the transfer of a ribosyl phosphate group from 5-phosphoribose 1-diphosphate to orotate, leading to the formation of orotidine monophosphate (OMP).</text>
</comment>
<feature type="domain" description="Phosphoribosyltransferase" evidence="10">
    <location>
        <begin position="65"/>
        <end position="173"/>
    </location>
</feature>
<dbReference type="PANTHER" id="PTHR46683">
    <property type="entry name" value="OROTATE PHOSPHORIBOSYLTRANSFERASE 1-RELATED"/>
    <property type="match status" value="1"/>
</dbReference>
<evidence type="ECO:0000256" key="8">
    <source>
        <dbReference type="ARBA" id="ARBA00022975"/>
    </source>
</evidence>
<evidence type="ECO:0000313" key="12">
    <source>
        <dbReference type="Proteomes" id="UP000321764"/>
    </source>
</evidence>
<dbReference type="InterPro" id="IPR029057">
    <property type="entry name" value="PRTase-like"/>
</dbReference>
<dbReference type="InterPro" id="IPR023031">
    <property type="entry name" value="OPRT"/>
</dbReference>
<dbReference type="GO" id="GO:0005737">
    <property type="term" value="C:cytoplasm"/>
    <property type="evidence" value="ECO:0007669"/>
    <property type="project" value="TreeGrafter"/>
</dbReference>
<protein>
    <recommendedName>
        <fullName evidence="5 9">Orotate phosphoribosyltransferase</fullName>
        <shortName evidence="9">OPRT</shortName>
        <shortName evidence="9">OPRTase</shortName>
        <ecNumber evidence="5 9">2.4.2.10</ecNumber>
    </recommendedName>
</protein>
<feature type="binding site" evidence="9">
    <location>
        <position position="117"/>
    </location>
    <ligand>
        <name>5-phospho-alpha-D-ribose 1-diphosphate</name>
        <dbReference type="ChEBI" id="CHEBI:58017"/>
        <note>ligand shared between dimeric partners</note>
    </ligand>
</feature>
<feature type="binding site" description="in other chain" evidence="9">
    <location>
        <position position="112"/>
    </location>
    <ligand>
        <name>5-phospho-alpha-D-ribose 1-diphosphate</name>
        <dbReference type="ChEBI" id="CHEBI:58017"/>
        <note>ligand shared between dimeric partners</note>
    </ligand>
</feature>
<evidence type="ECO:0000256" key="4">
    <source>
        <dbReference type="ARBA" id="ARBA00011738"/>
    </source>
</evidence>
<dbReference type="Pfam" id="PF00156">
    <property type="entry name" value="Pribosyltran"/>
    <property type="match status" value="1"/>
</dbReference>
<dbReference type="RefSeq" id="WP_147713975.1">
    <property type="nucleotide sequence ID" value="NZ_VKAD01000001.1"/>
</dbReference>
<feature type="binding site" evidence="9">
    <location>
        <begin position="46"/>
        <end position="47"/>
    </location>
    <ligand>
        <name>orotate</name>
        <dbReference type="ChEBI" id="CHEBI:30839"/>
    </ligand>
</feature>
<dbReference type="AlphaFoldDB" id="A0A5C8Z9Z0"/>
<feature type="binding site" description="in other chain" evidence="9">
    <location>
        <begin position="136"/>
        <end position="144"/>
    </location>
    <ligand>
        <name>5-phospho-alpha-D-ribose 1-diphosphate</name>
        <dbReference type="ChEBI" id="CHEBI:58017"/>
        <note>ligand shared between dimeric partners</note>
    </ligand>
</feature>
<dbReference type="EMBL" id="VKAD01000001">
    <property type="protein sequence ID" value="TXR54577.1"/>
    <property type="molecule type" value="Genomic_DNA"/>
</dbReference>
<dbReference type="GO" id="GO:0000287">
    <property type="term" value="F:magnesium ion binding"/>
    <property type="evidence" value="ECO:0007669"/>
    <property type="project" value="UniProtKB-UniRule"/>
</dbReference>
<evidence type="ECO:0000256" key="1">
    <source>
        <dbReference type="ARBA" id="ARBA00003769"/>
    </source>
</evidence>